<name>A0A969PZJ2_9BACI</name>
<reference evidence="1 2" key="1">
    <citation type="submission" date="2020-03" db="EMBL/GenBank/DDBJ databases">
        <title>Assessment of the enzymatic potential of alkaline-tolerant lipase obtained from Bacillus luteus H11 (technogenic soil) for the bioremediation of saline soils contaminated with petroleum substances.</title>
        <authorList>
            <person name="Kalwasinska A."/>
        </authorList>
    </citation>
    <scope>NUCLEOTIDE SEQUENCE [LARGE SCALE GENOMIC DNA]</scope>
    <source>
        <strain evidence="1 2">H11</strain>
    </source>
</reference>
<protein>
    <recommendedName>
        <fullName evidence="3">DUF1616 domain-containing protein</fullName>
    </recommendedName>
</protein>
<evidence type="ECO:0000313" key="2">
    <source>
        <dbReference type="Proteomes" id="UP000752012"/>
    </source>
</evidence>
<keyword evidence="2" id="KW-1185">Reference proteome</keyword>
<dbReference type="RefSeq" id="WP_168007880.1">
    <property type="nucleotide sequence ID" value="NZ_JAATHJ010000022.1"/>
</dbReference>
<dbReference type="AlphaFoldDB" id="A0A969PZJ2"/>
<proteinExistence type="predicted"/>
<accession>A0A969PZJ2</accession>
<dbReference type="EMBL" id="JAATHJ010000022">
    <property type="protein sequence ID" value="NJP38417.1"/>
    <property type="molecule type" value="Genomic_DNA"/>
</dbReference>
<dbReference type="Proteomes" id="UP000752012">
    <property type="component" value="Unassembled WGS sequence"/>
</dbReference>
<organism evidence="1 2">
    <name type="scientific">Alkalicoccus luteus</name>
    <dbReference type="NCBI Taxonomy" id="1237094"/>
    <lineage>
        <taxon>Bacteria</taxon>
        <taxon>Bacillati</taxon>
        <taxon>Bacillota</taxon>
        <taxon>Bacilli</taxon>
        <taxon>Bacillales</taxon>
        <taxon>Bacillaceae</taxon>
        <taxon>Alkalicoccus</taxon>
    </lineage>
</organism>
<gene>
    <name evidence="1" type="ORF">HCN83_12545</name>
</gene>
<evidence type="ECO:0008006" key="3">
    <source>
        <dbReference type="Google" id="ProtNLM"/>
    </source>
</evidence>
<evidence type="ECO:0000313" key="1">
    <source>
        <dbReference type="EMBL" id="NJP38417.1"/>
    </source>
</evidence>
<comment type="caution">
    <text evidence="1">The sequence shown here is derived from an EMBL/GenBank/DDBJ whole genome shotgun (WGS) entry which is preliminary data.</text>
</comment>
<sequence>MKNKGAIYLITGAALLYVLLRVLSGETDREALVEQIREGDLPSEHAHARIEIDEMVYNRSSTVTVSVEALDDIVPQNLYWQAAGTDDWEAAAIEAAEMREFPQTLSAGATETIEVSLPDYEAQVVRLVYAFELGALEETHKIAVSLYVE</sequence>